<dbReference type="EMBL" id="FQZY01000049">
    <property type="protein sequence ID" value="SHK43736.1"/>
    <property type="molecule type" value="Genomic_DNA"/>
</dbReference>
<gene>
    <name evidence="1" type="ORF">SAMN02745243_02942</name>
</gene>
<protein>
    <recommendedName>
        <fullName evidence="3">Resolvase, N terminal domain</fullName>
    </recommendedName>
</protein>
<accession>A0A1M6SGD1</accession>
<proteinExistence type="predicted"/>
<evidence type="ECO:0008006" key="3">
    <source>
        <dbReference type="Google" id="ProtNLM"/>
    </source>
</evidence>
<keyword evidence="2" id="KW-1185">Reference proteome</keyword>
<dbReference type="AlphaFoldDB" id="A0A1M6SGD1"/>
<dbReference type="STRING" id="1121950.SAMN02745243_02942"/>
<sequence length="143" mass="16325">MAAKNIMAIPARKQVGNNVHTEEKPKLRVAAYCRVSTNSDAIADEIYRLRELKQQPEVEGVQRDEQINRIAELHDFIKAQPTELTAFDETLVRRMIEKIAVYDDFFTITFKSGISVDIKASDSACFGSTPISIRYWVKKQCRS</sequence>
<organism evidence="1 2">
    <name type="scientific">Hespellia stercorisuis DSM 15480</name>
    <dbReference type="NCBI Taxonomy" id="1121950"/>
    <lineage>
        <taxon>Bacteria</taxon>
        <taxon>Bacillati</taxon>
        <taxon>Bacillota</taxon>
        <taxon>Clostridia</taxon>
        <taxon>Lachnospirales</taxon>
        <taxon>Lachnospiraceae</taxon>
        <taxon>Hespellia</taxon>
    </lineage>
</organism>
<evidence type="ECO:0000313" key="2">
    <source>
        <dbReference type="Proteomes" id="UP000184301"/>
    </source>
</evidence>
<dbReference type="Proteomes" id="UP000184301">
    <property type="component" value="Unassembled WGS sequence"/>
</dbReference>
<evidence type="ECO:0000313" key="1">
    <source>
        <dbReference type="EMBL" id="SHK43736.1"/>
    </source>
</evidence>
<reference evidence="1 2" key="1">
    <citation type="submission" date="2016-11" db="EMBL/GenBank/DDBJ databases">
        <authorList>
            <person name="Jaros S."/>
            <person name="Januszkiewicz K."/>
            <person name="Wedrychowicz H."/>
        </authorList>
    </citation>
    <scope>NUCLEOTIDE SEQUENCE [LARGE SCALE GENOMIC DNA]</scope>
    <source>
        <strain evidence="1 2">DSM 15480</strain>
    </source>
</reference>
<name>A0A1M6SGD1_9FIRM</name>